<sequence length="334" mass="38392">MNWRRKKIRKTTEEPQRLFMENGTILLEELVKCCNGKTNPITTYSSDQILEATNNFNQSNLVGKDDCDYHYYRGTLDDDDHRLVVVKKKAYGRRSSARKICRDISVSSMVSGHKNFLKLLGCCLEFTCPVLVCEYAESITVNAHHQIDPTLTWNTRIKIARDISNSLAYLHTAFSTTFIHRNVHPRNVFLDVKGVAKLGDFRNCVTIPQGESFVREYKLEGTYGYLDPNYMSKGMITENVDVYSFGMFMLVLLSRRTPGLDDELHPDFLIRLVEDGRFAEVLDPVLLENIGDFAEAELCRMEAFFILSLRCIGLRGQVPEMMEVSKELKRIERS</sequence>
<dbReference type="EMBL" id="JAAMPC010000120">
    <property type="protein sequence ID" value="KAG2244007.1"/>
    <property type="molecule type" value="Genomic_DNA"/>
</dbReference>
<reference evidence="4 5" key="1">
    <citation type="submission" date="2020-02" db="EMBL/GenBank/DDBJ databases">
        <authorList>
            <person name="Ma Q."/>
            <person name="Huang Y."/>
            <person name="Song X."/>
            <person name="Pei D."/>
        </authorList>
    </citation>
    <scope>NUCLEOTIDE SEQUENCE [LARGE SCALE GENOMIC DNA]</scope>
    <source>
        <strain evidence="4">Sxm20200214</strain>
        <tissue evidence="4">Leaf</tissue>
    </source>
</reference>
<feature type="domain" description="Protein kinase" evidence="3">
    <location>
        <begin position="56"/>
        <end position="334"/>
    </location>
</feature>
<keyword evidence="1" id="KW-0547">Nucleotide-binding</keyword>
<dbReference type="GO" id="GO:0005524">
    <property type="term" value="F:ATP binding"/>
    <property type="evidence" value="ECO:0007669"/>
    <property type="project" value="UniProtKB-KW"/>
</dbReference>
<keyword evidence="2" id="KW-0067">ATP-binding</keyword>
<organism evidence="4 5">
    <name type="scientific">Brassica carinata</name>
    <name type="common">Ethiopian mustard</name>
    <name type="synonym">Abyssinian cabbage</name>
    <dbReference type="NCBI Taxonomy" id="52824"/>
    <lineage>
        <taxon>Eukaryota</taxon>
        <taxon>Viridiplantae</taxon>
        <taxon>Streptophyta</taxon>
        <taxon>Embryophyta</taxon>
        <taxon>Tracheophyta</taxon>
        <taxon>Spermatophyta</taxon>
        <taxon>Magnoliopsida</taxon>
        <taxon>eudicotyledons</taxon>
        <taxon>Gunneridae</taxon>
        <taxon>Pentapetalae</taxon>
        <taxon>rosids</taxon>
        <taxon>malvids</taxon>
        <taxon>Brassicales</taxon>
        <taxon>Brassicaceae</taxon>
        <taxon>Brassiceae</taxon>
        <taxon>Brassica</taxon>
    </lineage>
</organism>
<dbReference type="OrthoDB" id="75710at2759"/>
<evidence type="ECO:0000313" key="5">
    <source>
        <dbReference type="Proteomes" id="UP000886595"/>
    </source>
</evidence>
<dbReference type="GO" id="GO:0009266">
    <property type="term" value="P:response to temperature stimulus"/>
    <property type="evidence" value="ECO:0007669"/>
    <property type="project" value="UniProtKB-ARBA"/>
</dbReference>
<evidence type="ECO:0000313" key="4">
    <source>
        <dbReference type="EMBL" id="KAG2244007.1"/>
    </source>
</evidence>
<keyword evidence="5" id="KW-1185">Reference proteome</keyword>
<dbReference type="AlphaFoldDB" id="A0A8X7TJE1"/>
<dbReference type="FunFam" id="3.30.200.20:FF:000515">
    <property type="entry name" value="Inactive serine/threonine-protein kinase"/>
    <property type="match status" value="1"/>
</dbReference>
<proteinExistence type="predicted"/>
<evidence type="ECO:0000259" key="3">
    <source>
        <dbReference type="PROSITE" id="PS50011"/>
    </source>
</evidence>
<dbReference type="Pfam" id="PF00069">
    <property type="entry name" value="Pkinase"/>
    <property type="match status" value="1"/>
</dbReference>
<dbReference type="InterPro" id="IPR011009">
    <property type="entry name" value="Kinase-like_dom_sf"/>
</dbReference>
<dbReference type="Gene3D" id="3.30.200.20">
    <property type="entry name" value="Phosphorylase Kinase, domain 1"/>
    <property type="match status" value="1"/>
</dbReference>
<dbReference type="PANTHER" id="PTHR27005:SF365">
    <property type="entry name" value="PROTEIN KINASE DOMAIN-CONTAINING PROTEIN"/>
    <property type="match status" value="1"/>
</dbReference>
<name>A0A8X7TJE1_BRACI</name>
<evidence type="ECO:0000256" key="2">
    <source>
        <dbReference type="ARBA" id="ARBA00022840"/>
    </source>
</evidence>
<dbReference type="InterPro" id="IPR000719">
    <property type="entry name" value="Prot_kinase_dom"/>
</dbReference>
<comment type="caution">
    <text evidence="4">The sequence shown here is derived from an EMBL/GenBank/DDBJ whole genome shotgun (WGS) entry which is preliminary data.</text>
</comment>
<protein>
    <recommendedName>
        <fullName evidence="3">Protein kinase domain-containing protein</fullName>
    </recommendedName>
</protein>
<dbReference type="GO" id="GO:0005886">
    <property type="term" value="C:plasma membrane"/>
    <property type="evidence" value="ECO:0007669"/>
    <property type="project" value="TreeGrafter"/>
</dbReference>
<gene>
    <name evidence="4" type="ORF">Bca52824_094142</name>
</gene>
<dbReference type="Proteomes" id="UP000886595">
    <property type="component" value="Unassembled WGS sequence"/>
</dbReference>
<dbReference type="GO" id="GO:0004674">
    <property type="term" value="F:protein serine/threonine kinase activity"/>
    <property type="evidence" value="ECO:0007669"/>
    <property type="project" value="TreeGrafter"/>
</dbReference>
<dbReference type="SUPFAM" id="SSF56112">
    <property type="entry name" value="Protein kinase-like (PK-like)"/>
    <property type="match status" value="1"/>
</dbReference>
<dbReference type="Gene3D" id="1.10.510.10">
    <property type="entry name" value="Transferase(Phosphotransferase) domain 1"/>
    <property type="match status" value="1"/>
</dbReference>
<dbReference type="PANTHER" id="PTHR27005">
    <property type="entry name" value="WALL-ASSOCIATED RECEPTOR KINASE-LIKE 21"/>
    <property type="match status" value="1"/>
</dbReference>
<dbReference type="PROSITE" id="PS50011">
    <property type="entry name" value="PROTEIN_KINASE_DOM"/>
    <property type="match status" value="1"/>
</dbReference>
<dbReference type="GO" id="GO:0007166">
    <property type="term" value="P:cell surface receptor signaling pathway"/>
    <property type="evidence" value="ECO:0007669"/>
    <property type="project" value="InterPro"/>
</dbReference>
<evidence type="ECO:0000256" key="1">
    <source>
        <dbReference type="ARBA" id="ARBA00022741"/>
    </source>
</evidence>
<accession>A0A8X7TJE1</accession>
<dbReference type="InterPro" id="IPR045274">
    <property type="entry name" value="WAK-like"/>
</dbReference>